<dbReference type="PROSITE" id="PS50991">
    <property type="entry name" value="PYR_CT"/>
    <property type="match status" value="1"/>
</dbReference>
<dbReference type="RefSeq" id="WP_092918999.1">
    <property type="nucleotide sequence ID" value="NZ_FOZN01000003.1"/>
</dbReference>
<dbReference type="SMART" id="SM00917">
    <property type="entry name" value="LeuA_dimer"/>
    <property type="match status" value="1"/>
</dbReference>
<dbReference type="FunFam" id="3.20.20.70:FF:000045">
    <property type="entry name" value="2-isopropylmalate synthase"/>
    <property type="match status" value="1"/>
</dbReference>
<proteinExistence type="inferred from homology"/>
<dbReference type="PROSITE" id="PS00815">
    <property type="entry name" value="AIPM_HOMOCIT_SYNTH_1"/>
    <property type="match status" value="1"/>
</dbReference>
<gene>
    <name evidence="11" type="primary">leuA</name>
    <name evidence="13" type="ORF">SAMN04487783_2343</name>
</gene>
<feature type="binding site" evidence="11">
    <location>
        <position position="49"/>
    </location>
    <ligand>
        <name>Mg(2+)</name>
        <dbReference type="ChEBI" id="CHEBI:18420"/>
    </ligand>
</feature>
<evidence type="ECO:0000256" key="4">
    <source>
        <dbReference type="ARBA" id="ARBA00012973"/>
    </source>
</evidence>
<dbReference type="PANTHER" id="PTHR46911:SF1">
    <property type="entry name" value="2-ISOPROPYLMALATE SYNTHASE"/>
    <property type="match status" value="1"/>
</dbReference>
<dbReference type="SUPFAM" id="SSF51569">
    <property type="entry name" value="Aldolase"/>
    <property type="match status" value="1"/>
</dbReference>
<dbReference type="SUPFAM" id="SSF110921">
    <property type="entry name" value="2-isopropylmalate synthase LeuA, allosteric (dimerisation) domain"/>
    <property type="match status" value="1"/>
</dbReference>
<dbReference type="NCBIfam" id="NF002991">
    <property type="entry name" value="PRK03739.1"/>
    <property type="match status" value="1"/>
</dbReference>
<comment type="function">
    <text evidence="11">Catalyzes the condensation of the acetyl group of acetyl-CoA with 3-methyl-2-oxobutanoate (2-ketoisovalerate) to form 3-carboxy-3-hydroxy-4-methylpentanoate (2-isopropylmalate).</text>
</comment>
<dbReference type="Pfam" id="PF22615">
    <property type="entry name" value="IPMS_D2"/>
    <property type="match status" value="1"/>
</dbReference>
<evidence type="ECO:0000256" key="1">
    <source>
        <dbReference type="ARBA" id="ARBA00000064"/>
    </source>
</evidence>
<evidence type="ECO:0000256" key="7">
    <source>
        <dbReference type="ARBA" id="ARBA00022605"/>
    </source>
</evidence>
<evidence type="ECO:0000259" key="12">
    <source>
        <dbReference type="PROSITE" id="PS50991"/>
    </source>
</evidence>
<protein>
    <recommendedName>
        <fullName evidence="4 11">2-isopropylmalate synthase</fullName>
        <ecNumber evidence="4 11">2.3.3.13</ecNumber>
    </recommendedName>
    <alternativeName>
        <fullName evidence="11">Alpha-IPM synthase</fullName>
    </alternativeName>
    <alternativeName>
        <fullName evidence="11">Alpha-isopropylmalate synthase</fullName>
    </alternativeName>
</protein>
<dbReference type="InterPro" id="IPR005668">
    <property type="entry name" value="IPM_Synthase"/>
</dbReference>
<keyword evidence="5 11" id="KW-0432">Leucine biosynthesis</keyword>
<feature type="region of interest" description="Regulatory domain" evidence="11">
    <location>
        <begin position="456"/>
        <end position="586"/>
    </location>
</feature>
<dbReference type="InterPro" id="IPR036230">
    <property type="entry name" value="LeuA_allosteric_dom_sf"/>
</dbReference>
<comment type="caution">
    <text evidence="13">The sequence shown here is derived from an EMBL/GenBank/DDBJ whole genome shotgun (WGS) entry which is preliminary data.</text>
</comment>
<dbReference type="InterPro" id="IPR054692">
    <property type="entry name" value="LeuA-like_post-cat"/>
</dbReference>
<keyword evidence="9 11" id="KW-0479">Metal-binding</keyword>
<reference evidence="13 14" key="1">
    <citation type="submission" date="2016-10" db="EMBL/GenBank/DDBJ databases">
        <authorList>
            <person name="Varghese N."/>
            <person name="Submissions S."/>
        </authorList>
    </citation>
    <scope>NUCLEOTIDE SEQUENCE [LARGE SCALE GENOMIC DNA]</scope>
    <source>
        <strain evidence="13 14">IAM 15147</strain>
    </source>
</reference>
<feature type="binding site" evidence="11">
    <location>
        <position position="255"/>
    </location>
    <ligand>
        <name>Mg(2+)</name>
        <dbReference type="ChEBI" id="CHEBI:18420"/>
    </ligand>
</feature>
<comment type="cofactor">
    <cofactor evidence="11">
        <name>Mg(2+)</name>
        <dbReference type="ChEBI" id="CHEBI:18420"/>
    </cofactor>
</comment>
<feature type="binding site" evidence="11">
    <location>
        <position position="289"/>
    </location>
    <ligand>
        <name>Mg(2+)</name>
        <dbReference type="ChEBI" id="CHEBI:18420"/>
    </ligand>
</feature>
<dbReference type="InterPro" id="IPR013709">
    <property type="entry name" value="2-isopropylmalate_synth_dimer"/>
</dbReference>
<dbReference type="GO" id="GO:0009098">
    <property type="term" value="P:L-leucine biosynthetic process"/>
    <property type="evidence" value="ECO:0007669"/>
    <property type="project" value="UniProtKB-UniRule"/>
</dbReference>
<dbReference type="InterPro" id="IPR013785">
    <property type="entry name" value="Aldolase_TIM"/>
</dbReference>
<evidence type="ECO:0000256" key="2">
    <source>
        <dbReference type="ARBA" id="ARBA00004689"/>
    </source>
</evidence>
<feature type="domain" description="Pyruvate carboxyltransferase" evidence="12">
    <location>
        <begin position="40"/>
        <end position="314"/>
    </location>
</feature>
<dbReference type="Gene3D" id="3.20.20.70">
    <property type="entry name" value="Aldolase class I"/>
    <property type="match status" value="1"/>
</dbReference>
<comment type="pathway">
    <text evidence="2 11">Amino-acid biosynthesis; L-leucine biosynthesis; L-leucine from 3-methyl-2-oxobutanoate: step 1/4.</text>
</comment>
<keyword evidence="14" id="KW-1185">Reference proteome</keyword>
<evidence type="ECO:0000256" key="9">
    <source>
        <dbReference type="ARBA" id="ARBA00022723"/>
    </source>
</evidence>
<dbReference type="Pfam" id="PF00682">
    <property type="entry name" value="HMGL-like"/>
    <property type="match status" value="1"/>
</dbReference>
<feature type="binding site" evidence="11">
    <location>
        <position position="253"/>
    </location>
    <ligand>
        <name>Mg(2+)</name>
        <dbReference type="ChEBI" id="CHEBI:18420"/>
    </ligand>
</feature>
<dbReference type="InterPro" id="IPR002034">
    <property type="entry name" value="AIPM/Hcit_synth_CS"/>
</dbReference>
<dbReference type="InterPro" id="IPR039371">
    <property type="entry name" value="LeuA_N_DRE-TIM"/>
</dbReference>
<comment type="subcellular location">
    <subcellularLocation>
        <location evidence="11">Cytoplasm</location>
    </subcellularLocation>
</comment>
<evidence type="ECO:0000313" key="13">
    <source>
        <dbReference type="EMBL" id="SFS16698.1"/>
    </source>
</evidence>
<evidence type="ECO:0000256" key="10">
    <source>
        <dbReference type="ARBA" id="ARBA00023304"/>
    </source>
</evidence>
<dbReference type="GO" id="GO:0005737">
    <property type="term" value="C:cytoplasm"/>
    <property type="evidence" value="ECO:0007669"/>
    <property type="project" value="UniProtKB-SubCell"/>
</dbReference>
<name>A0AA94HP51_9MICO</name>
<dbReference type="GO" id="GO:0003852">
    <property type="term" value="F:2-isopropylmalate synthase activity"/>
    <property type="evidence" value="ECO:0007669"/>
    <property type="project" value="UniProtKB-UniRule"/>
</dbReference>
<dbReference type="CDD" id="cd07942">
    <property type="entry name" value="DRE_TIM_LeuA"/>
    <property type="match status" value="1"/>
</dbReference>
<dbReference type="AlphaFoldDB" id="A0AA94HP51"/>
<dbReference type="Pfam" id="PF08502">
    <property type="entry name" value="LeuA_dimer"/>
    <property type="match status" value="1"/>
</dbReference>
<evidence type="ECO:0000256" key="11">
    <source>
        <dbReference type="HAMAP-Rule" id="MF_00572"/>
    </source>
</evidence>
<dbReference type="SUPFAM" id="SSF89000">
    <property type="entry name" value="post-HMGL domain-like"/>
    <property type="match status" value="1"/>
</dbReference>
<evidence type="ECO:0000256" key="6">
    <source>
        <dbReference type="ARBA" id="ARBA00022490"/>
    </source>
</evidence>
<dbReference type="EMBL" id="FOZN01000003">
    <property type="protein sequence ID" value="SFS16698.1"/>
    <property type="molecule type" value="Genomic_DNA"/>
</dbReference>
<accession>A0AA94HP51</accession>
<dbReference type="Gene3D" id="3.30.160.270">
    <property type="match status" value="1"/>
</dbReference>
<comment type="similarity">
    <text evidence="3 11">Belongs to the alpha-IPM synthase/homocitrate synthase family. LeuA type 2 subfamily.</text>
</comment>
<dbReference type="NCBIfam" id="TIGR00970">
    <property type="entry name" value="leuA_yeast"/>
    <property type="match status" value="1"/>
</dbReference>
<evidence type="ECO:0000256" key="5">
    <source>
        <dbReference type="ARBA" id="ARBA00022430"/>
    </source>
</evidence>
<sequence>MKNMQQPSGMPAHRYTPYHEQIKVDLPDRTWPSKRIEKAPRWCAVDLRDGNQALIDPMTPDRKLMMFQLLVQMGYKEIEVGFPSASQTDFDFVRKLVDEGLIPDDVTIQVLTQCRDHLIRRTFESIEGAKQAIVHIYNSTSVLQRDVVFRSDREGVKQIAIDGAKLCLELEGMLQGTKVFYEYSPESYTGTELDYALEVCNAIIETLDARPERPVIINLPSTVEMATPNVYADSIEWMHRNLARRESVILSLHPHNDRGTGVAAAELGYMAGADRIEGCLFGNGERTGNVDLVALGLNLFTQGIDPEIDFSDLDHVRRVAEHCNQLRVHERSPWAGDLVYTAFSGSHQDAIKKGFERMASDAAAAGKTVDEMTWAVPYLPIDPKDVGRSYEAVIRVNSQSGKGGVSYLLKADHGLDLPRRLQIEFSNIVQARTDSEGGEVSSDEIWSIFGDEYLPNPSRLAEDQWGRFELREVSASSTMGGDTTLEVVLRDEQQLRDVTASGNGPIDALLSLLRAEGVEVSLHDYVEHTLSAGQDAQAAAYVELELGGERYWGVGIDHSSSHASLAAIVSAVNRGLRTRVVEHAKV</sequence>
<keyword evidence="7 11" id="KW-0028">Amino-acid biosynthesis</keyword>
<dbReference type="HAMAP" id="MF_00572">
    <property type="entry name" value="LeuA_type2"/>
    <property type="match status" value="1"/>
</dbReference>
<dbReference type="GO" id="GO:0000287">
    <property type="term" value="F:magnesium ion binding"/>
    <property type="evidence" value="ECO:0007669"/>
    <property type="project" value="UniProtKB-UniRule"/>
</dbReference>
<dbReference type="EC" id="2.3.3.13" evidence="4 11"/>
<comment type="catalytic activity">
    <reaction evidence="1 11">
        <text>3-methyl-2-oxobutanoate + acetyl-CoA + H2O = (2S)-2-isopropylmalate + CoA + H(+)</text>
        <dbReference type="Rhea" id="RHEA:21524"/>
        <dbReference type="ChEBI" id="CHEBI:1178"/>
        <dbReference type="ChEBI" id="CHEBI:11851"/>
        <dbReference type="ChEBI" id="CHEBI:15377"/>
        <dbReference type="ChEBI" id="CHEBI:15378"/>
        <dbReference type="ChEBI" id="CHEBI:57287"/>
        <dbReference type="ChEBI" id="CHEBI:57288"/>
        <dbReference type="EC" id="2.3.3.13"/>
    </reaction>
</comment>
<evidence type="ECO:0000256" key="8">
    <source>
        <dbReference type="ARBA" id="ARBA00022679"/>
    </source>
</evidence>
<dbReference type="PROSITE" id="PS00816">
    <property type="entry name" value="AIPM_HOMOCIT_SYNTH_2"/>
    <property type="match status" value="1"/>
</dbReference>
<evidence type="ECO:0000256" key="3">
    <source>
        <dbReference type="ARBA" id="ARBA00009767"/>
    </source>
</evidence>
<dbReference type="Proteomes" id="UP000198506">
    <property type="component" value="Unassembled WGS sequence"/>
</dbReference>
<evidence type="ECO:0000313" key="14">
    <source>
        <dbReference type="Proteomes" id="UP000198506"/>
    </source>
</evidence>
<dbReference type="PANTHER" id="PTHR46911">
    <property type="match status" value="1"/>
</dbReference>
<comment type="subunit">
    <text evidence="11">Homodimer.</text>
</comment>
<keyword evidence="11" id="KW-0460">Magnesium</keyword>
<keyword evidence="10 11" id="KW-0100">Branched-chain amino acid biosynthesis</keyword>
<dbReference type="GO" id="GO:0003985">
    <property type="term" value="F:acetyl-CoA C-acetyltransferase activity"/>
    <property type="evidence" value="ECO:0007669"/>
    <property type="project" value="UniProtKB-UniRule"/>
</dbReference>
<dbReference type="InterPro" id="IPR000891">
    <property type="entry name" value="PYR_CT"/>
</dbReference>
<keyword evidence="6 11" id="KW-0963">Cytoplasm</keyword>
<organism evidence="13 14">
    <name type="scientific">Agrococcus baldri</name>
    <dbReference type="NCBI Taxonomy" id="153730"/>
    <lineage>
        <taxon>Bacteria</taxon>
        <taxon>Bacillati</taxon>
        <taxon>Actinomycetota</taxon>
        <taxon>Actinomycetes</taxon>
        <taxon>Micrococcales</taxon>
        <taxon>Microbacteriaceae</taxon>
        <taxon>Agrococcus</taxon>
    </lineage>
</organism>
<keyword evidence="8 11" id="KW-0808">Transferase</keyword>